<evidence type="ECO:0000256" key="2">
    <source>
        <dbReference type="ARBA" id="ARBA00004173"/>
    </source>
</evidence>
<comment type="cofactor">
    <cofactor evidence="1">
        <name>FAD</name>
        <dbReference type="ChEBI" id="CHEBI:57692"/>
    </cofactor>
</comment>
<comment type="similarity">
    <text evidence="3">Belongs to the FAD-binding oxidoreductase/transferase type 4 family.</text>
</comment>
<evidence type="ECO:0000256" key="6">
    <source>
        <dbReference type="ARBA" id="ARBA00022946"/>
    </source>
</evidence>
<dbReference type="Pfam" id="PF02913">
    <property type="entry name" value="FAD-oxidase_C"/>
    <property type="match status" value="1"/>
</dbReference>
<keyword evidence="4" id="KW-0285">Flavoprotein</keyword>
<name>A4S1T6_OSTLU</name>
<dbReference type="STRING" id="436017.A4S1T6"/>
<dbReference type="Proteomes" id="UP000001568">
    <property type="component" value="Chromosome 8"/>
</dbReference>
<evidence type="ECO:0000256" key="3">
    <source>
        <dbReference type="ARBA" id="ARBA00008000"/>
    </source>
</evidence>
<dbReference type="GO" id="GO:0071949">
    <property type="term" value="F:FAD binding"/>
    <property type="evidence" value="ECO:0007669"/>
    <property type="project" value="InterPro"/>
</dbReference>
<dbReference type="KEGG" id="olu:OSTLU_46355"/>
<dbReference type="PROSITE" id="PS51387">
    <property type="entry name" value="FAD_PCMH"/>
    <property type="match status" value="1"/>
</dbReference>
<dbReference type="Pfam" id="PF01565">
    <property type="entry name" value="FAD_binding_4"/>
    <property type="match status" value="1"/>
</dbReference>
<dbReference type="PANTHER" id="PTHR11748">
    <property type="entry name" value="D-LACTATE DEHYDROGENASE"/>
    <property type="match status" value="1"/>
</dbReference>
<dbReference type="EC" id="1.1.2.4" evidence="9"/>
<evidence type="ECO:0000313" key="12">
    <source>
        <dbReference type="Proteomes" id="UP000001568"/>
    </source>
</evidence>
<dbReference type="HOGENOM" id="CLU_017779_3_0_1"/>
<keyword evidence="5" id="KW-0274">FAD</keyword>
<dbReference type="OrthoDB" id="5332616at2759"/>
<dbReference type="InterPro" id="IPR006094">
    <property type="entry name" value="Oxid_FAD_bind_N"/>
</dbReference>
<dbReference type="RefSeq" id="XP_001419423.1">
    <property type="nucleotide sequence ID" value="XM_001419386.1"/>
</dbReference>
<dbReference type="SUPFAM" id="SSF55103">
    <property type="entry name" value="FAD-linked oxidases, C-terminal domain"/>
    <property type="match status" value="1"/>
</dbReference>
<dbReference type="GO" id="GO:0004458">
    <property type="term" value="F:D-lactate dehydrogenase (cytochrome) activity"/>
    <property type="evidence" value="ECO:0007669"/>
    <property type="project" value="UniProtKB-EC"/>
</dbReference>
<evidence type="ECO:0000256" key="7">
    <source>
        <dbReference type="ARBA" id="ARBA00023002"/>
    </source>
</evidence>
<reference evidence="11 12" key="1">
    <citation type="journal article" date="2007" name="Proc. Natl. Acad. Sci. U.S.A.">
        <title>The tiny eukaryote Ostreococcus provides genomic insights into the paradox of plankton speciation.</title>
        <authorList>
            <person name="Palenik B."/>
            <person name="Grimwood J."/>
            <person name="Aerts A."/>
            <person name="Rouze P."/>
            <person name="Salamov A."/>
            <person name="Putnam N."/>
            <person name="Dupont C."/>
            <person name="Jorgensen R."/>
            <person name="Derelle E."/>
            <person name="Rombauts S."/>
            <person name="Zhou K."/>
            <person name="Otillar R."/>
            <person name="Merchant S.S."/>
            <person name="Podell S."/>
            <person name="Gaasterland T."/>
            <person name="Napoli C."/>
            <person name="Gendler K."/>
            <person name="Manuell A."/>
            <person name="Tai V."/>
            <person name="Vallon O."/>
            <person name="Piganeau G."/>
            <person name="Jancek S."/>
            <person name="Heijde M."/>
            <person name="Jabbari K."/>
            <person name="Bowler C."/>
            <person name="Lohr M."/>
            <person name="Robbens S."/>
            <person name="Werner G."/>
            <person name="Dubchak I."/>
            <person name="Pazour G.J."/>
            <person name="Ren Q."/>
            <person name="Paulsen I."/>
            <person name="Delwiche C."/>
            <person name="Schmutz J."/>
            <person name="Rokhsar D."/>
            <person name="Van de Peer Y."/>
            <person name="Moreau H."/>
            <person name="Grigoriev I.V."/>
        </authorList>
    </citation>
    <scope>NUCLEOTIDE SEQUENCE [LARGE SCALE GENOMIC DNA]</scope>
    <source>
        <strain evidence="11 12">CCE9901</strain>
    </source>
</reference>
<feature type="non-terminal residue" evidence="11">
    <location>
        <position position="458"/>
    </location>
</feature>
<evidence type="ECO:0000256" key="9">
    <source>
        <dbReference type="ARBA" id="ARBA00038897"/>
    </source>
</evidence>
<keyword evidence="6" id="KW-0809">Transit peptide</keyword>
<dbReference type="OMA" id="GQGFEWA"/>
<dbReference type="GO" id="GO:0008720">
    <property type="term" value="F:D-lactate dehydrogenase (NAD+) activity"/>
    <property type="evidence" value="ECO:0007669"/>
    <property type="project" value="TreeGrafter"/>
</dbReference>
<dbReference type="Gramene" id="ABO97716">
    <property type="protein sequence ID" value="ABO97716"/>
    <property type="gene ID" value="OSTLU_46355"/>
</dbReference>
<dbReference type="InterPro" id="IPR016166">
    <property type="entry name" value="FAD-bd_PCMH"/>
</dbReference>
<evidence type="ECO:0000256" key="8">
    <source>
        <dbReference type="ARBA" id="ARBA00023128"/>
    </source>
</evidence>
<dbReference type="InterPro" id="IPR016164">
    <property type="entry name" value="FAD-linked_Oxase-like_C"/>
</dbReference>
<dbReference type="InterPro" id="IPR036318">
    <property type="entry name" value="FAD-bd_PCMH-like_sf"/>
</dbReference>
<accession>A4S1T6</accession>
<dbReference type="FunFam" id="1.10.45.10:FF:000001">
    <property type="entry name" value="D-lactate dehydrogenase mitochondrial"/>
    <property type="match status" value="1"/>
</dbReference>
<comment type="subcellular location">
    <subcellularLocation>
        <location evidence="2">Mitochondrion</location>
    </subcellularLocation>
</comment>
<dbReference type="GeneID" id="5003201"/>
<dbReference type="EMBL" id="CP000588">
    <property type="protein sequence ID" value="ABO97716.1"/>
    <property type="molecule type" value="Genomic_DNA"/>
</dbReference>
<gene>
    <name evidence="11" type="ORF">OSTLU_46355</name>
</gene>
<keyword evidence="8" id="KW-0496">Mitochondrion</keyword>
<dbReference type="Gene3D" id="3.30.465.10">
    <property type="match status" value="1"/>
</dbReference>
<dbReference type="GO" id="GO:0005739">
    <property type="term" value="C:mitochondrion"/>
    <property type="evidence" value="ECO:0007669"/>
    <property type="project" value="UniProtKB-SubCell"/>
</dbReference>
<proteinExistence type="inferred from homology"/>
<evidence type="ECO:0000259" key="10">
    <source>
        <dbReference type="PROSITE" id="PS51387"/>
    </source>
</evidence>
<dbReference type="InterPro" id="IPR016171">
    <property type="entry name" value="Vanillyl_alc_oxidase_C-sub2"/>
</dbReference>
<evidence type="ECO:0000313" key="11">
    <source>
        <dbReference type="EMBL" id="ABO97716.1"/>
    </source>
</evidence>
<sequence>MSRSWLDDLRRACADTRADAAALDARARDMGAHAGARPDAVCAPRTVEEVAAIVRTCARHRRPIVARGAGTGLEGGAVAYGGGCVLDTRMLRAIEIDEANMCARVGAGALKSELNAALAKRGFAFGPDPSSNPTLGGMASTGGSGLSTLKYGTTKENVRSMTVVTPDGEIIRTRAEVRKSSTGYELNALYLGAEGTLGVIVELVVKIVPLPKRRCGAIVRFPTVGAAGKTVAEATAANLSTLLRCELMNDEGIKVTNVVFQTSLPCVPTLFLEFVGNRQGEMEEDWESFLRIAKSNGSASHDFASNGEELDELWDARRGCYLGAMRYRGLEAGTNAKESVYVGDVCVPASKLSACIAATELEFKKARFPCVICAHIADGNFHCLIPFQEHERAALLALEDKVIGNAIAMGGSASGEHGVGIGKQKYIIMEHGVAHVDIQRRIKRALDPLNIMNPGKII</sequence>
<dbReference type="Gene3D" id="3.30.70.2740">
    <property type="match status" value="1"/>
</dbReference>
<evidence type="ECO:0000256" key="4">
    <source>
        <dbReference type="ARBA" id="ARBA00022630"/>
    </source>
</evidence>
<dbReference type="InterPro" id="IPR016169">
    <property type="entry name" value="FAD-bd_PCMH_sub2"/>
</dbReference>
<dbReference type="Gene3D" id="1.10.45.10">
    <property type="entry name" value="Vanillyl-alcohol Oxidase, Chain A, domain 4"/>
    <property type="match status" value="1"/>
</dbReference>
<dbReference type="InterPro" id="IPR004113">
    <property type="entry name" value="FAD-bd_oxidored_4_C"/>
</dbReference>
<evidence type="ECO:0000256" key="5">
    <source>
        <dbReference type="ARBA" id="ARBA00022827"/>
    </source>
</evidence>
<dbReference type="FunFam" id="3.30.70.2740:FF:000001">
    <property type="entry name" value="D-lactate dehydrogenase mitochondrial"/>
    <property type="match status" value="1"/>
</dbReference>
<dbReference type="AlphaFoldDB" id="A4S1T6"/>
<organism evidence="11 12">
    <name type="scientific">Ostreococcus lucimarinus (strain CCE9901)</name>
    <dbReference type="NCBI Taxonomy" id="436017"/>
    <lineage>
        <taxon>Eukaryota</taxon>
        <taxon>Viridiplantae</taxon>
        <taxon>Chlorophyta</taxon>
        <taxon>Mamiellophyceae</taxon>
        <taxon>Mamiellales</taxon>
        <taxon>Bathycoccaceae</taxon>
        <taxon>Ostreococcus</taxon>
    </lineage>
</organism>
<dbReference type="SUPFAM" id="SSF56176">
    <property type="entry name" value="FAD-binding/transporter-associated domain-like"/>
    <property type="match status" value="1"/>
</dbReference>
<feature type="domain" description="FAD-binding PCMH-type" evidence="10">
    <location>
        <begin position="34"/>
        <end position="210"/>
    </location>
</feature>
<keyword evidence="12" id="KW-1185">Reference proteome</keyword>
<keyword evidence="7" id="KW-0560">Oxidoreductase</keyword>
<protein>
    <recommendedName>
        <fullName evidence="9">D-lactate dehydrogenase (cytochrome)</fullName>
        <ecNumber evidence="9">1.1.2.4</ecNumber>
    </recommendedName>
</protein>
<dbReference type="eggNOG" id="KOG1231">
    <property type="taxonomic scope" value="Eukaryota"/>
</dbReference>
<dbReference type="GO" id="GO:1903457">
    <property type="term" value="P:lactate catabolic process"/>
    <property type="evidence" value="ECO:0007669"/>
    <property type="project" value="TreeGrafter"/>
</dbReference>
<evidence type="ECO:0000256" key="1">
    <source>
        <dbReference type="ARBA" id="ARBA00001974"/>
    </source>
</evidence>
<dbReference type="PANTHER" id="PTHR11748:SF111">
    <property type="entry name" value="D-LACTATE DEHYDROGENASE, MITOCHONDRIAL-RELATED"/>
    <property type="match status" value="1"/>
</dbReference>